<evidence type="ECO:0000259" key="2">
    <source>
        <dbReference type="PROSITE" id="PS51820"/>
    </source>
</evidence>
<dbReference type="InterPro" id="IPR037524">
    <property type="entry name" value="PA14/GLEYA"/>
</dbReference>
<dbReference type="HOGENOM" id="CLU_098504_0_0_1"/>
<dbReference type="AlphaFoldDB" id="G3B518"/>
<dbReference type="OrthoDB" id="4070698at2759"/>
<gene>
    <name evidence="3" type="ORF">CANTEDRAFT_93741</name>
</gene>
<dbReference type="InterPro" id="IPR011658">
    <property type="entry name" value="PA14_dom"/>
</dbReference>
<feature type="chain" id="PRO_5003442732" description="PA14 domain-containing protein" evidence="1">
    <location>
        <begin position="19"/>
        <end position="277"/>
    </location>
</feature>
<dbReference type="Gene3D" id="2.60.120.1560">
    <property type="match status" value="1"/>
</dbReference>
<proteinExistence type="predicted"/>
<dbReference type="Pfam" id="PF10528">
    <property type="entry name" value="GLEYA"/>
    <property type="match status" value="1"/>
</dbReference>
<dbReference type="PROSITE" id="PS51257">
    <property type="entry name" value="PROKAR_LIPOPROTEIN"/>
    <property type="match status" value="1"/>
</dbReference>
<dbReference type="EMBL" id="GL996523">
    <property type="protein sequence ID" value="EGV63715.1"/>
    <property type="molecule type" value="Genomic_DNA"/>
</dbReference>
<dbReference type="SUPFAM" id="SSF56988">
    <property type="entry name" value="Anthrax protective antigen"/>
    <property type="match status" value="1"/>
</dbReference>
<feature type="non-terminal residue" evidence="3">
    <location>
        <position position="277"/>
    </location>
</feature>
<keyword evidence="4" id="KW-1185">Reference proteome</keyword>
<evidence type="ECO:0000313" key="4">
    <source>
        <dbReference type="Proteomes" id="UP000000707"/>
    </source>
</evidence>
<sequence>MILKSITFLAFVTPVVLGISGCSPPSTESGLAVDYFDDVEHYNFSSDYLSTIDAMTPDYTKYGVSNIDFDFTGISEGDYGDVYGRQTPVDYFALRLSGYFLAPETGTYTFQITLADNQASFAFGGVTETLNCCSSPSNLQVNGSVYASLSSTTGELETTATTVYLVAGDYYPVKLIYYQAGPTAGTFELTATYPDGNSHTTDLPWYSINDTESELCTTTTTTNIWTGTDTETFTETASDGNVFVTIVVPESTTTITEPWTGTDTTTTTIYPSNLNDT</sequence>
<feature type="domain" description="PA14" evidence="2">
    <location>
        <begin position="26"/>
        <end position="219"/>
    </location>
</feature>
<dbReference type="InterPro" id="IPR018871">
    <property type="entry name" value="GLEYA_adhesin_domain"/>
</dbReference>
<evidence type="ECO:0000313" key="3">
    <source>
        <dbReference type="EMBL" id="EGV63715.1"/>
    </source>
</evidence>
<protein>
    <recommendedName>
        <fullName evidence="2">PA14 domain-containing protein</fullName>
    </recommendedName>
</protein>
<organism evidence="4">
    <name type="scientific">Candida tenuis (strain ATCC 10573 / BCRC 21748 / CBS 615 / JCM 9827 / NBRC 10315 / NRRL Y-1498 / VKM Y-70)</name>
    <name type="common">Yeast</name>
    <name type="synonym">Yamadazyma tenuis</name>
    <dbReference type="NCBI Taxonomy" id="590646"/>
    <lineage>
        <taxon>Eukaryota</taxon>
        <taxon>Fungi</taxon>
        <taxon>Dikarya</taxon>
        <taxon>Ascomycota</taxon>
        <taxon>Saccharomycotina</taxon>
        <taxon>Pichiomycetes</taxon>
        <taxon>Debaryomycetaceae</taxon>
        <taxon>Yamadazyma</taxon>
    </lineage>
</organism>
<dbReference type="SMART" id="SM00758">
    <property type="entry name" value="PA14"/>
    <property type="match status" value="1"/>
</dbReference>
<dbReference type="eggNOG" id="ENOG502SQPX">
    <property type="taxonomic scope" value="Eukaryota"/>
</dbReference>
<dbReference type="Proteomes" id="UP000000707">
    <property type="component" value="Unassembled WGS sequence"/>
</dbReference>
<accession>G3B518</accession>
<feature type="signal peptide" evidence="1">
    <location>
        <begin position="1"/>
        <end position="18"/>
    </location>
</feature>
<evidence type="ECO:0000256" key="1">
    <source>
        <dbReference type="SAM" id="SignalP"/>
    </source>
</evidence>
<reference evidence="3 4" key="1">
    <citation type="journal article" date="2011" name="Proc. Natl. Acad. Sci. U.S.A.">
        <title>Comparative genomics of xylose-fermenting fungi for enhanced biofuel production.</title>
        <authorList>
            <person name="Wohlbach D.J."/>
            <person name="Kuo A."/>
            <person name="Sato T.K."/>
            <person name="Potts K.M."/>
            <person name="Salamov A.A."/>
            <person name="LaButti K.M."/>
            <person name="Sun H."/>
            <person name="Clum A."/>
            <person name="Pangilinan J.L."/>
            <person name="Lindquist E.A."/>
            <person name="Lucas S."/>
            <person name="Lapidus A."/>
            <person name="Jin M."/>
            <person name="Gunawan C."/>
            <person name="Balan V."/>
            <person name="Dale B.E."/>
            <person name="Jeffries T.W."/>
            <person name="Zinkel R."/>
            <person name="Barry K.W."/>
            <person name="Grigoriev I.V."/>
            <person name="Gasch A.P."/>
        </authorList>
    </citation>
    <scope>NUCLEOTIDE SEQUENCE [LARGE SCALE GENOMIC DNA]</scope>
    <source>
        <strain evidence="4">ATCC 10573 / BCRC 21748 / CBS 615 / JCM 9827 / NBRC 10315 / NRRL Y-1498 / VKM Y-70</strain>
    </source>
</reference>
<name>G3B518_CANTC</name>
<keyword evidence="1" id="KW-0732">Signal</keyword>
<dbReference type="PROSITE" id="PS51820">
    <property type="entry name" value="PA14"/>
    <property type="match status" value="1"/>
</dbReference>